<accession>A0A5B0VMX2</accession>
<feature type="transmembrane region" description="Helical" evidence="6">
    <location>
        <begin position="236"/>
        <end position="258"/>
    </location>
</feature>
<evidence type="ECO:0000256" key="6">
    <source>
        <dbReference type="SAM" id="Phobius"/>
    </source>
</evidence>
<gene>
    <name evidence="7" type="ORF">FWJ25_02100</name>
</gene>
<evidence type="ECO:0000256" key="5">
    <source>
        <dbReference type="ARBA" id="ARBA00023136"/>
    </source>
</evidence>
<keyword evidence="2" id="KW-1003">Cell membrane</keyword>
<dbReference type="GO" id="GO:0005886">
    <property type="term" value="C:plasma membrane"/>
    <property type="evidence" value="ECO:0007669"/>
    <property type="project" value="UniProtKB-SubCell"/>
</dbReference>
<keyword evidence="3 6" id="KW-0812">Transmembrane</keyword>
<feature type="transmembrane region" description="Helical" evidence="6">
    <location>
        <begin position="12"/>
        <end position="32"/>
    </location>
</feature>
<evidence type="ECO:0000256" key="4">
    <source>
        <dbReference type="ARBA" id="ARBA00022989"/>
    </source>
</evidence>
<feature type="transmembrane region" description="Helical" evidence="6">
    <location>
        <begin position="195"/>
        <end position="216"/>
    </location>
</feature>
<evidence type="ECO:0000256" key="3">
    <source>
        <dbReference type="ARBA" id="ARBA00022692"/>
    </source>
</evidence>
<evidence type="ECO:0000313" key="7">
    <source>
        <dbReference type="EMBL" id="KAA1175946.1"/>
    </source>
</evidence>
<feature type="transmembrane region" description="Helical" evidence="6">
    <location>
        <begin position="122"/>
        <end position="142"/>
    </location>
</feature>
<proteinExistence type="predicted"/>
<feature type="transmembrane region" description="Helical" evidence="6">
    <location>
        <begin position="154"/>
        <end position="174"/>
    </location>
</feature>
<dbReference type="Proteomes" id="UP000323161">
    <property type="component" value="Unassembled WGS sequence"/>
</dbReference>
<organism evidence="7 8">
    <name type="scientific">Marinobacter salinexigens</name>
    <dbReference type="NCBI Taxonomy" id="2919747"/>
    <lineage>
        <taxon>Bacteria</taxon>
        <taxon>Pseudomonadati</taxon>
        <taxon>Pseudomonadota</taxon>
        <taxon>Gammaproteobacteria</taxon>
        <taxon>Pseudomonadales</taxon>
        <taxon>Marinobacteraceae</taxon>
        <taxon>Marinobacter</taxon>
    </lineage>
</organism>
<keyword evidence="4 6" id="KW-1133">Transmembrane helix</keyword>
<dbReference type="EMBL" id="VTUU01000001">
    <property type="protein sequence ID" value="KAA1175946.1"/>
    <property type="molecule type" value="Genomic_DNA"/>
</dbReference>
<dbReference type="InterPro" id="IPR019108">
    <property type="entry name" value="Caa3_assmbl_CtaG-rel"/>
</dbReference>
<evidence type="ECO:0000256" key="1">
    <source>
        <dbReference type="ARBA" id="ARBA00004651"/>
    </source>
</evidence>
<sequence>MPDFGFLAPYDYSPLTILAFMLVLAGYGYALLNMKQQARPGSLRIVIFVTGVLLCYGVMQTRFDYYSQYMFFVHRGQHLILHHLGPFLIALSNPLPVFRFWHQRMGPSLLHWLSPLGWAYRILQQPALAAFLFVGLIYFWLWPSIHFDAMLSRPLYWTMNWSMLLDGLLFWWLIFDPRSPVTTTALGYGKRILMLALVAVPQMILGAWIVFSRGMVYDVYEVCGRAWPLAPETDQLLGGLLTWIPPAMMSVIAILIVLRRAMHEDGKFVKSRSKAPSMAGENAS</sequence>
<dbReference type="Pfam" id="PF09678">
    <property type="entry name" value="Caa3_CtaG"/>
    <property type="match status" value="1"/>
</dbReference>
<keyword evidence="8" id="KW-1185">Reference proteome</keyword>
<keyword evidence="5 6" id="KW-0472">Membrane</keyword>
<reference evidence="7 8" key="1">
    <citation type="submission" date="2019-08" db="EMBL/GenBank/DDBJ databases">
        <title>Marinobacter ZYF650 sp. nov., a marine bacterium isolated from seawater of the Mariana trench.</title>
        <authorList>
            <person name="Ahmad W."/>
        </authorList>
    </citation>
    <scope>NUCLEOTIDE SEQUENCE [LARGE SCALE GENOMIC DNA]</scope>
    <source>
        <strain evidence="7 8">ZYF650</strain>
    </source>
</reference>
<comment type="caution">
    <text evidence="7">The sequence shown here is derived from an EMBL/GenBank/DDBJ whole genome shotgun (WGS) entry which is preliminary data.</text>
</comment>
<protein>
    <submittedName>
        <fullName evidence="7">Cytochrome c oxidase assembly protein</fullName>
    </submittedName>
</protein>
<feature type="transmembrane region" description="Helical" evidence="6">
    <location>
        <begin position="79"/>
        <end position="101"/>
    </location>
</feature>
<name>A0A5B0VMX2_9GAMM</name>
<feature type="transmembrane region" description="Helical" evidence="6">
    <location>
        <begin position="41"/>
        <end position="59"/>
    </location>
</feature>
<evidence type="ECO:0000313" key="8">
    <source>
        <dbReference type="Proteomes" id="UP000323161"/>
    </source>
</evidence>
<comment type="subcellular location">
    <subcellularLocation>
        <location evidence="1">Cell membrane</location>
        <topology evidence="1">Multi-pass membrane protein</topology>
    </subcellularLocation>
</comment>
<dbReference type="RefSeq" id="WP_149598584.1">
    <property type="nucleotide sequence ID" value="NZ_VTUU01000001.1"/>
</dbReference>
<dbReference type="AlphaFoldDB" id="A0A5B0VMX2"/>
<evidence type="ECO:0000256" key="2">
    <source>
        <dbReference type="ARBA" id="ARBA00022475"/>
    </source>
</evidence>